<comment type="subcellular location">
    <subcellularLocation>
        <location evidence="1">Cell membrane</location>
    </subcellularLocation>
</comment>
<sequence>MKTTSLVPFIIAFLITCVNIAQISPVQSGDWDEPSTWPNNQLPTANDDVMITNGTTITLRNICTANSVRVMGKLQALKGQEQNAGFHLETKWVMVMGPSGSLEIGTAADPYISSDGGTITLLGTDPSELIPNTGVHSKAIMVMDGGRLELHGKRKESWTNLATTAEKDATQIILKEPVNWEVGDKIAITSTGLATSQTKAWEDVDEVQITNISMDGRTLTLATPLQYRHIGGSKSYTRPTDGKTWEVNIAAEVGILSHSIKIQGQMNTAMEEAGFGGHMMFMKGSVVHAENVELYKMGQKAKLGRYPFHWHLNEDAAQGSYLKNSSIHRSFNRAVTIHGTDYITLDGVFAYDHIGHGIFFEDGGERYNTVKNSVVFVTRRPQQGEELTPSDNEMNQPQNRTPASFWITNPNNYFENNVAAGTEGTGFWFAFPTNGPLSPSGNMPYFENIIPWKEPLGLFQNFVAHSCMTGFDVFDQLNDDHSIRTNAGWDIQTEQYITNGLFYANDQAIYCGLGNGGDSSKVVFLDGAFSDNKTVTMLAANLTIQNSLFNVDTDLGVFEGEREFFRFYDGPGRHIDCHFEGWDRPNSNMIKQIVGGGATPNVNPSFRGSTKGFAAPFPFRFVNIPPNTRPKKLNQFFKDYDGGLLGKANTTLVRDVPFNTDGHEYKHSSWVNAARSDYFFATIWLHKLMDDAAPLVVTRTKPNTPEVCLWDVGDDNQTYKYGVIVNQGFTYNYYLTQPPSGRHIHIIMDRGEEGDLVMTSYKGLGKLANFRVTGNNLTQLNSISAVETATSNSYFIDGNGDVYIKMRANGNSRSTLDLRWDGMGAFTPVTPPCDELTALDDSDGDGLSDTEEVQNCRMPNDAGDLNFEFNRSDESFERFNIIASNTSSETFWLTRADNSSDPYIVRGALNFKGSEVPQLKVRIRSQAVGSFQLFWTTTDQPNFAAARSVTVTPQQPNVFEELVFDMNNNLDWMDKTIRKIRLDFPPDPTANVHTWIDYIHGPDVVLDENCDPSPIVNFISPLSNQLVEGDDLGVVVEAIGNNATAVDNGIANVQLYFDDALVRQENAAPYEWGTTNANNEDLPLMNLTSGTHILKAIATDNSGISSEKIMEINVSATLDIIGTQTAIEKQIILYPNPAKEALYVSLSKELPSAVISIYNTKGMKVYEKSVGNGITTLPLSSLSTGLYFVKISTDTMQFTKKILVRK</sequence>
<dbReference type="InterPro" id="IPR055401">
    <property type="entry name" value="CEMIP_beta-hel_dom"/>
</dbReference>
<proteinExistence type="predicted"/>
<feature type="signal peptide" evidence="5">
    <location>
        <begin position="1"/>
        <end position="23"/>
    </location>
</feature>
<evidence type="ECO:0000256" key="1">
    <source>
        <dbReference type="ARBA" id="ARBA00004236"/>
    </source>
</evidence>
<dbReference type="PROSITE" id="PS51484">
    <property type="entry name" value="G8"/>
    <property type="match status" value="1"/>
</dbReference>
<dbReference type="PANTHER" id="PTHR46769">
    <property type="entry name" value="POLYCYSTIC KIDNEY AND HEPATIC DISEASE 1 (AUTOSOMAL RECESSIVE)-LIKE 1"/>
    <property type="match status" value="1"/>
</dbReference>
<dbReference type="SMART" id="SM01225">
    <property type="entry name" value="G8"/>
    <property type="match status" value="1"/>
</dbReference>
<dbReference type="Proteomes" id="UP001596978">
    <property type="component" value="Unassembled WGS sequence"/>
</dbReference>
<dbReference type="Gene3D" id="2.60.40.10">
    <property type="entry name" value="Immunoglobulins"/>
    <property type="match status" value="1"/>
</dbReference>
<keyword evidence="8" id="KW-1185">Reference proteome</keyword>
<organism evidence="7 8">
    <name type="scientific">Sungkyunkwania multivorans</name>
    <dbReference type="NCBI Taxonomy" id="1173618"/>
    <lineage>
        <taxon>Bacteria</taxon>
        <taxon>Pseudomonadati</taxon>
        <taxon>Bacteroidota</taxon>
        <taxon>Flavobacteriia</taxon>
        <taxon>Flavobacteriales</taxon>
        <taxon>Flavobacteriaceae</taxon>
        <taxon>Sungkyunkwania</taxon>
    </lineage>
</organism>
<dbReference type="InterPro" id="IPR052387">
    <property type="entry name" value="Fibrocystin"/>
</dbReference>
<feature type="chain" id="PRO_5046714859" evidence="5">
    <location>
        <begin position="24"/>
        <end position="1206"/>
    </location>
</feature>
<dbReference type="RefSeq" id="WP_386406291.1">
    <property type="nucleotide sequence ID" value="NZ_JBHTJH010000004.1"/>
</dbReference>
<evidence type="ECO:0000313" key="7">
    <source>
        <dbReference type="EMBL" id="MFD0862072.1"/>
    </source>
</evidence>
<keyword evidence="4" id="KW-0325">Glycoprotein</keyword>
<dbReference type="InterPro" id="IPR011050">
    <property type="entry name" value="Pectin_lyase_fold/virulence"/>
</dbReference>
<keyword evidence="2" id="KW-0472">Membrane</keyword>
<dbReference type="NCBIfam" id="TIGR04183">
    <property type="entry name" value="Por_Secre_tail"/>
    <property type="match status" value="1"/>
</dbReference>
<reference evidence="8" key="1">
    <citation type="journal article" date="2019" name="Int. J. Syst. Evol. Microbiol.">
        <title>The Global Catalogue of Microorganisms (GCM) 10K type strain sequencing project: providing services to taxonomists for standard genome sequencing and annotation.</title>
        <authorList>
            <consortium name="The Broad Institute Genomics Platform"/>
            <consortium name="The Broad Institute Genome Sequencing Center for Infectious Disease"/>
            <person name="Wu L."/>
            <person name="Ma J."/>
        </authorList>
    </citation>
    <scope>NUCLEOTIDE SEQUENCE [LARGE SCALE GENOMIC DNA]</scope>
    <source>
        <strain evidence="8">CCUG 62952</strain>
    </source>
</reference>
<evidence type="ECO:0000256" key="5">
    <source>
        <dbReference type="SAM" id="SignalP"/>
    </source>
</evidence>
<gene>
    <name evidence="7" type="ORF">ACFQ1M_07620</name>
</gene>
<dbReference type="EMBL" id="JBHTJH010000004">
    <property type="protein sequence ID" value="MFD0862072.1"/>
    <property type="molecule type" value="Genomic_DNA"/>
</dbReference>
<dbReference type="SUPFAM" id="SSF51126">
    <property type="entry name" value="Pectin lyase-like"/>
    <property type="match status" value="1"/>
</dbReference>
<dbReference type="InterPro" id="IPR013783">
    <property type="entry name" value="Ig-like_fold"/>
</dbReference>
<comment type="caution">
    <text evidence="7">The sequence shown here is derived from an EMBL/GenBank/DDBJ whole genome shotgun (WGS) entry which is preliminary data.</text>
</comment>
<dbReference type="Pfam" id="PF24606">
    <property type="entry name" value="CEMIP_beta-hel"/>
    <property type="match status" value="1"/>
</dbReference>
<feature type="domain" description="G8" evidence="6">
    <location>
        <begin position="35"/>
        <end position="163"/>
    </location>
</feature>
<evidence type="ECO:0000256" key="3">
    <source>
        <dbReference type="ARBA" id="ARBA00022729"/>
    </source>
</evidence>
<dbReference type="Pfam" id="PF10162">
    <property type="entry name" value="G8"/>
    <property type="match status" value="1"/>
</dbReference>
<dbReference type="PANTHER" id="PTHR46769:SF2">
    <property type="entry name" value="FIBROCYSTIN-L ISOFORM 2 PRECURSOR-RELATED"/>
    <property type="match status" value="1"/>
</dbReference>
<evidence type="ECO:0000256" key="2">
    <source>
        <dbReference type="ARBA" id="ARBA00022475"/>
    </source>
</evidence>
<name>A0ABW3CYD3_9FLAO</name>
<evidence type="ECO:0000259" key="6">
    <source>
        <dbReference type="PROSITE" id="PS51484"/>
    </source>
</evidence>
<keyword evidence="3 5" id="KW-0732">Signal</keyword>
<keyword evidence="2" id="KW-1003">Cell membrane</keyword>
<dbReference type="Pfam" id="PF17957">
    <property type="entry name" value="Big_7"/>
    <property type="match status" value="1"/>
</dbReference>
<dbReference type="Pfam" id="PF18962">
    <property type="entry name" value="Por_Secre_tail"/>
    <property type="match status" value="1"/>
</dbReference>
<accession>A0ABW3CYD3</accession>
<evidence type="ECO:0000256" key="4">
    <source>
        <dbReference type="ARBA" id="ARBA00023180"/>
    </source>
</evidence>
<protein>
    <submittedName>
        <fullName evidence="7">G8 domain-containing protein</fullName>
    </submittedName>
</protein>
<evidence type="ECO:0000313" key="8">
    <source>
        <dbReference type="Proteomes" id="UP001596978"/>
    </source>
</evidence>
<dbReference type="InterPro" id="IPR026444">
    <property type="entry name" value="Secre_tail"/>
</dbReference>
<dbReference type="InterPro" id="IPR019316">
    <property type="entry name" value="G8_domain"/>
</dbReference>